<comment type="similarity">
    <text evidence="1">Belongs to the FemABX family.</text>
</comment>
<accession>A0A402AJ44</accession>
<dbReference type="AlphaFoldDB" id="A0A402AJ44"/>
<name>A0A402AJ44_9CHLR</name>
<keyword evidence="3" id="KW-0133">Cell shape</keyword>
<dbReference type="GO" id="GO:0071555">
    <property type="term" value="P:cell wall organization"/>
    <property type="evidence" value="ECO:0007669"/>
    <property type="project" value="UniProtKB-KW"/>
</dbReference>
<dbReference type="PANTHER" id="PTHR36174">
    <property type="entry name" value="LIPID II:GLYCINE GLYCYLTRANSFERASE"/>
    <property type="match status" value="1"/>
</dbReference>
<keyword evidence="8" id="KW-1185">Reference proteome</keyword>
<keyword evidence="4" id="KW-0573">Peptidoglycan synthesis</keyword>
<evidence type="ECO:0000313" key="8">
    <source>
        <dbReference type="Proteomes" id="UP000287188"/>
    </source>
</evidence>
<evidence type="ECO:0000313" key="7">
    <source>
        <dbReference type="EMBL" id="GCE19116.1"/>
    </source>
</evidence>
<dbReference type="SUPFAM" id="SSF55729">
    <property type="entry name" value="Acyl-CoA N-acyltransferases (Nat)"/>
    <property type="match status" value="2"/>
</dbReference>
<evidence type="ECO:0000256" key="5">
    <source>
        <dbReference type="ARBA" id="ARBA00023315"/>
    </source>
</evidence>
<evidence type="ECO:0000256" key="2">
    <source>
        <dbReference type="ARBA" id="ARBA00022679"/>
    </source>
</evidence>
<evidence type="ECO:0000256" key="3">
    <source>
        <dbReference type="ARBA" id="ARBA00022960"/>
    </source>
</evidence>
<keyword evidence="6" id="KW-0961">Cell wall biogenesis/degradation</keyword>
<dbReference type="Pfam" id="PF02388">
    <property type="entry name" value="FemAB"/>
    <property type="match status" value="2"/>
</dbReference>
<gene>
    <name evidence="7" type="ORF">KDK_29160</name>
</gene>
<dbReference type="PROSITE" id="PS51191">
    <property type="entry name" value="FEMABX"/>
    <property type="match status" value="1"/>
</dbReference>
<dbReference type="GO" id="GO:0008360">
    <property type="term" value="P:regulation of cell shape"/>
    <property type="evidence" value="ECO:0007669"/>
    <property type="project" value="UniProtKB-KW"/>
</dbReference>
<dbReference type="InterPro" id="IPR016181">
    <property type="entry name" value="Acyl_CoA_acyltransferase"/>
</dbReference>
<keyword evidence="5" id="KW-0012">Acyltransferase</keyword>
<dbReference type="Proteomes" id="UP000287188">
    <property type="component" value="Unassembled WGS sequence"/>
</dbReference>
<sequence>MSITIQEIHDREQWNTFLQSQPHEHFLQSYEWGELSRELGEQIYRLGVLENGRLIGAMSLTVSPVPLPLPKLRPTWLYCARGPVLERLDVSILALLVKHVALIAQRERAVVLRVEPNIADDDANLDTWLATYHKAGFVSNPNSVHGRRSWVLDIRPAAEHLYSRFMPNWQQHIRVAEQRNVVVRRACLSRDFDTYYELIKSSSERNDVFVHDRDYHWYTMQTFAATKDATILLAEQDGYPLAAKMVLRFGHWSWDMFTGEQEGETAQLAAYLLQYHALQWAQERGCHFFDFRSIPDVLMPGEDLWEAYEYKRGFGGYSRLTMPTQDYVFQPLIYKPWRRLVELGREQRHKERQNTELEQRFSSGIPQVLSDAD</sequence>
<dbReference type="GO" id="GO:0016755">
    <property type="term" value="F:aminoacyltransferase activity"/>
    <property type="evidence" value="ECO:0007669"/>
    <property type="project" value="InterPro"/>
</dbReference>
<dbReference type="InterPro" id="IPR003447">
    <property type="entry name" value="FEMABX"/>
</dbReference>
<dbReference type="InterPro" id="IPR050644">
    <property type="entry name" value="PG_Glycine_Bridge_Synth"/>
</dbReference>
<proteinExistence type="inferred from homology"/>
<keyword evidence="2" id="KW-0808">Transferase</keyword>
<evidence type="ECO:0000256" key="4">
    <source>
        <dbReference type="ARBA" id="ARBA00022984"/>
    </source>
</evidence>
<dbReference type="PANTHER" id="PTHR36174:SF1">
    <property type="entry name" value="LIPID II:GLYCINE GLYCYLTRANSFERASE"/>
    <property type="match status" value="1"/>
</dbReference>
<dbReference type="RefSeq" id="WP_126550916.1">
    <property type="nucleotide sequence ID" value="NZ_BIFS01000001.1"/>
</dbReference>
<dbReference type="OrthoDB" id="9785911at2"/>
<protein>
    <submittedName>
        <fullName evidence="7">Methicillin resistance protein</fullName>
    </submittedName>
</protein>
<evidence type="ECO:0000256" key="1">
    <source>
        <dbReference type="ARBA" id="ARBA00009943"/>
    </source>
</evidence>
<organism evidence="7 8">
    <name type="scientific">Dictyobacter kobayashii</name>
    <dbReference type="NCBI Taxonomy" id="2014872"/>
    <lineage>
        <taxon>Bacteria</taxon>
        <taxon>Bacillati</taxon>
        <taxon>Chloroflexota</taxon>
        <taxon>Ktedonobacteria</taxon>
        <taxon>Ktedonobacterales</taxon>
        <taxon>Dictyobacteraceae</taxon>
        <taxon>Dictyobacter</taxon>
    </lineage>
</organism>
<dbReference type="Gene3D" id="3.40.630.30">
    <property type="match status" value="2"/>
</dbReference>
<reference evidence="8" key="1">
    <citation type="submission" date="2018-12" db="EMBL/GenBank/DDBJ databases">
        <title>Tengunoibacter tsumagoiensis gen. nov., sp. nov., Dictyobacter kobayashii sp. nov., D. alpinus sp. nov., and D. joshuensis sp. nov. and description of Dictyobacteraceae fam. nov. within the order Ktedonobacterales isolated from Tengu-no-mugimeshi.</title>
        <authorList>
            <person name="Wang C.M."/>
            <person name="Zheng Y."/>
            <person name="Sakai Y."/>
            <person name="Toyoda A."/>
            <person name="Minakuchi Y."/>
            <person name="Abe K."/>
            <person name="Yokota A."/>
            <person name="Yabe S."/>
        </authorList>
    </citation>
    <scope>NUCLEOTIDE SEQUENCE [LARGE SCALE GENOMIC DNA]</scope>
    <source>
        <strain evidence="8">Uno11</strain>
    </source>
</reference>
<evidence type="ECO:0000256" key="6">
    <source>
        <dbReference type="ARBA" id="ARBA00023316"/>
    </source>
</evidence>
<dbReference type="GO" id="GO:0009252">
    <property type="term" value="P:peptidoglycan biosynthetic process"/>
    <property type="evidence" value="ECO:0007669"/>
    <property type="project" value="UniProtKB-KW"/>
</dbReference>
<comment type="caution">
    <text evidence="7">The sequence shown here is derived from an EMBL/GenBank/DDBJ whole genome shotgun (WGS) entry which is preliminary data.</text>
</comment>
<dbReference type="EMBL" id="BIFS01000001">
    <property type="protein sequence ID" value="GCE19116.1"/>
    <property type="molecule type" value="Genomic_DNA"/>
</dbReference>